<dbReference type="Pfam" id="PF05016">
    <property type="entry name" value="ParE_toxin"/>
    <property type="match status" value="1"/>
</dbReference>
<name>A0A1M7JWT6_9RHOB</name>
<evidence type="ECO:0000256" key="2">
    <source>
        <dbReference type="PIRNR" id="PIRNR029218"/>
    </source>
</evidence>
<evidence type="ECO:0000313" key="4">
    <source>
        <dbReference type="Proteomes" id="UP000322545"/>
    </source>
</evidence>
<keyword evidence="1" id="KW-1277">Toxin-antitoxin system</keyword>
<keyword evidence="4" id="KW-1185">Reference proteome</keyword>
<reference evidence="3 4" key="1">
    <citation type="submission" date="2016-11" db="EMBL/GenBank/DDBJ databases">
        <authorList>
            <person name="Varghese N."/>
            <person name="Submissions S."/>
        </authorList>
    </citation>
    <scope>NUCLEOTIDE SEQUENCE [LARGE SCALE GENOMIC DNA]</scope>
    <source>
        <strain evidence="3 4">DSM 28249</strain>
    </source>
</reference>
<dbReference type="PIRSF" id="PIRSF029218">
    <property type="entry name" value="ParE"/>
    <property type="match status" value="1"/>
</dbReference>
<accession>A0A1M7JWT6</accession>
<gene>
    <name evidence="3" type="ORF">SAMN05443432_109106</name>
</gene>
<dbReference type="RefSeq" id="WP_149780504.1">
    <property type="nucleotide sequence ID" value="NZ_FRCB01000009.1"/>
</dbReference>
<dbReference type="Proteomes" id="UP000322545">
    <property type="component" value="Unassembled WGS sequence"/>
</dbReference>
<proteinExistence type="inferred from homology"/>
<dbReference type="AlphaFoldDB" id="A0A1M7JWT6"/>
<organism evidence="3 4">
    <name type="scientific">Roseovarius litoreus</name>
    <dbReference type="NCBI Taxonomy" id="1155722"/>
    <lineage>
        <taxon>Bacteria</taxon>
        <taxon>Pseudomonadati</taxon>
        <taxon>Pseudomonadota</taxon>
        <taxon>Alphaproteobacteria</taxon>
        <taxon>Rhodobacterales</taxon>
        <taxon>Roseobacteraceae</taxon>
        <taxon>Roseovarius</taxon>
    </lineage>
</organism>
<dbReference type="InterPro" id="IPR028344">
    <property type="entry name" value="ParE1/4"/>
</dbReference>
<protein>
    <recommendedName>
        <fullName evidence="2">Toxin</fullName>
    </recommendedName>
</protein>
<comment type="similarity">
    <text evidence="2">Belongs to the RelE toxin family.</text>
</comment>
<dbReference type="InterPro" id="IPR007712">
    <property type="entry name" value="RelE/ParE_toxin"/>
</dbReference>
<sequence length="96" mass="11107">MKALELSPKARNDLEDIWLYSFSEWGRAQADAYVASLRSVIKGLQDGQTVSRRADNAKPGYRLAVAERHLVVFRQTPDKIIVIRVLHQRMDVDRWI</sequence>
<evidence type="ECO:0000313" key="3">
    <source>
        <dbReference type="EMBL" id="SHM57522.1"/>
    </source>
</evidence>
<dbReference type="Gene3D" id="3.30.2310.20">
    <property type="entry name" value="RelE-like"/>
    <property type="match status" value="1"/>
</dbReference>
<dbReference type="EMBL" id="FRCB01000009">
    <property type="protein sequence ID" value="SHM57522.1"/>
    <property type="molecule type" value="Genomic_DNA"/>
</dbReference>
<evidence type="ECO:0000256" key="1">
    <source>
        <dbReference type="ARBA" id="ARBA00022649"/>
    </source>
</evidence>
<dbReference type="InterPro" id="IPR035093">
    <property type="entry name" value="RelE/ParE_toxin_dom_sf"/>
</dbReference>